<dbReference type="RefSeq" id="WP_275476261.1">
    <property type="nucleotide sequence ID" value="NZ_CP162940.1"/>
</dbReference>
<comment type="caution">
    <text evidence="1">The sequence shown here is derived from an EMBL/GenBank/DDBJ whole genome shotgun (WGS) entry which is preliminary data.</text>
</comment>
<protein>
    <submittedName>
        <fullName evidence="1">Uncharacterized protein</fullName>
    </submittedName>
</protein>
<reference evidence="1 2" key="1">
    <citation type="journal article" date="2024" name="Int. J. Mol. Sci.">
        <title>Exploration of Alicyclobacillus spp. Genome in Search of Antibiotic Resistance.</title>
        <authorList>
            <person name="Bucka-Kolendo J."/>
            <person name="Kiousi D.E."/>
            <person name="Dekowska A."/>
            <person name="Mikolajczuk-Szczyrba A."/>
            <person name="Karadedos D.M."/>
            <person name="Michael P."/>
            <person name="Galanis A."/>
            <person name="Sokolowska B."/>
        </authorList>
    </citation>
    <scope>NUCLEOTIDE SEQUENCE [LARGE SCALE GENOMIC DNA]</scope>
    <source>
        <strain evidence="1 2">KKP 3000</strain>
    </source>
</reference>
<sequence>MRHHFRYVFAGVILTTMPVTGCATNDWTNHSTVSQNSTANAASANSTSVQNTAVSHATQPANSTVQRVTTEPGANSAAPMAIDAIPGAMLSTGWPLAGTTPTNVGTGMFQATYTASGPVIGGVHWTWPSSDTNPKDYVVVPTTIQGKPFLVWCHLAPEKPLGSSETGSAAYIPHQLEPTGPSQMWMTPWTVQGGVLSKGATLITNDIPPAFSASGQYVFPSNPKDSSPSSLAGSAWTGWFQWGNVAHPYSVPAAKPPVETTVAVPTGLYPAYNGVVLAVQTQVLQANQGGAVNLYDLDLANHRIVGLASLTNGGGLFNSMRVVSGMVFTGAAMESGHNGQINATAYVYDEVTGQRTQVESSVVLSQNNGFGDWSIRGSKIYDANGKLQADLQLPASVTDEPSAATFGVSGQ</sequence>
<accession>A0ABV5ACE8</accession>
<gene>
    <name evidence="1" type="ORF">KKP3000_003327</name>
</gene>
<evidence type="ECO:0000313" key="2">
    <source>
        <dbReference type="Proteomes" id="UP001579974"/>
    </source>
</evidence>
<proteinExistence type="predicted"/>
<dbReference type="EMBL" id="JBDXSU010000004">
    <property type="protein sequence ID" value="MFB5189936.1"/>
    <property type="molecule type" value="Genomic_DNA"/>
</dbReference>
<dbReference type="Proteomes" id="UP001579974">
    <property type="component" value="Unassembled WGS sequence"/>
</dbReference>
<keyword evidence="2" id="KW-1185">Reference proteome</keyword>
<name>A0ABV5ACE8_9BACL</name>
<organism evidence="1 2">
    <name type="scientific">Alicyclobacillus fastidiosus</name>
    <dbReference type="NCBI Taxonomy" id="392011"/>
    <lineage>
        <taxon>Bacteria</taxon>
        <taxon>Bacillati</taxon>
        <taxon>Bacillota</taxon>
        <taxon>Bacilli</taxon>
        <taxon>Bacillales</taxon>
        <taxon>Alicyclobacillaceae</taxon>
        <taxon>Alicyclobacillus</taxon>
    </lineage>
</organism>
<evidence type="ECO:0000313" key="1">
    <source>
        <dbReference type="EMBL" id="MFB5189936.1"/>
    </source>
</evidence>